<name>A0A1W1VR11_9BACT</name>
<accession>A0A1W1VR11</accession>
<dbReference type="AlphaFoldDB" id="A0A1W1VR11"/>
<dbReference type="CDD" id="cd00146">
    <property type="entry name" value="PKD"/>
    <property type="match status" value="1"/>
</dbReference>
<evidence type="ECO:0000313" key="3">
    <source>
        <dbReference type="Proteomes" id="UP000192266"/>
    </source>
</evidence>
<dbReference type="InterPro" id="IPR000601">
    <property type="entry name" value="PKD_dom"/>
</dbReference>
<feature type="domain" description="PKD" evidence="1">
    <location>
        <begin position="1024"/>
        <end position="1056"/>
    </location>
</feature>
<reference evidence="2 3" key="1">
    <citation type="submission" date="2017-04" db="EMBL/GenBank/DDBJ databases">
        <authorList>
            <person name="Afonso C.L."/>
            <person name="Miller P.J."/>
            <person name="Scott M.A."/>
            <person name="Spackman E."/>
            <person name="Goraichik I."/>
            <person name="Dimitrov K.M."/>
            <person name="Suarez D.L."/>
            <person name="Swayne D.E."/>
        </authorList>
    </citation>
    <scope>NUCLEOTIDE SEQUENCE [LARGE SCALE GENOMIC DNA]</scope>
    <source>
        <strain evidence="2 3">DSM 11622</strain>
    </source>
</reference>
<dbReference type="SMART" id="SM00089">
    <property type="entry name" value="PKD"/>
    <property type="match status" value="1"/>
</dbReference>
<proteinExistence type="predicted"/>
<dbReference type="InterPro" id="IPR022409">
    <property type="entry name" value="PKD/Chitinase_dom"/>
</dbReference>
<dbReference type="NCBIfam" id="TIGR04131">
    <property type="entry name" value="Bac_Flav_CTERM"/>
    <property type="match status" value="1"/>
</dbReference>
<dbReference type="InterPro" id="IPR013783">
    <property type="entry name" value="Ig-like_fold"/>
</dbReference>
<dbReference type="RefSeq" id="WP_084445670.1">
    <property type="nucleotide sequence ID" value="NZ_FWWW01000070.1"/>
</dbReference>
<dbReference type="Proteomes" id="UP000192266">
    <property type="component" value="Unassembled WGS sequence"/>
</dbReference>
<gene>
    <name evidence="2" type="ORF">SAMN00120144_0468</name>
</gene>
<sequence>MLYSTFRLLLSAVLLGTSLLIPIQAKPVASAPTTKSLEFVENRGQWDARAQYMAELPAGRLFLEKTGFTYAFVDPQALRNHQEHTNPGGPISEKMRAHAYRVTFEDGSSATSLTPDEPTAGFRNYFLGNDAKHWASSVRGFRQVRYTNVYPRIGARLYENAGGNLEYDFTVQPGGKPSAIRLRYTGTERLSLENGQLVVQTSVGTVTEQTPKAWQEINGQRVPVECAFVLEKNVVSFRLGTYDNRQSLIIDPTIIFSSFTGSTADNWGFTATYDAQGNMYSGGIVFGLGYPASPGAFSQSFGGGVDVAIIKYNTTVRGSAARLYATYLGGNLIDAPHSLVVNSQNELVVLGSTGSNNFPVSRTVFDDSFNGGPRVDPQTGSAEMNYDAGADLFVTKLNSTGTTLVASTYLGGNGTDGIIPATTGLIQNYGDEFRGDIITDTNGNVYIASSTTSTNFPARNGFRSTSQGGNSDAVVVKLSADLRTLVWASYLGGSGADAAYSIQIDDDRNVYVSGGTNSTNLAGTNGRYQPQLRGGIDGFVARVSSDGTTLTHATYVGTPETDQTYFLQLDAVANVYVLGQTRGVFPRTAGLYSVANGRQFVQKFDNTLTTSLYSTTFGTGRAVPDLSLTAFLVDDCERIYVSGWGGSTNSNGGTTLGLPTTADAAQRTTDGSDFYIIQFKPGMAAIEYATFFGQNGGRGEHVDGGTSRFDKRGAIYQAVCGGCGGSSGFPVPPGANFYSTTNNSSNCNNAAFKIDFAAAVVNPGPNRTVCYNAGTQRLGGSPAGGVWSGPGVTAVAGGGYQFTPSASLVGRNTLTYTVNTTGVCQSTKLLRMTVTPEAIITFAPPTTVCSNTTAVPLTATPAGGTFSGRGVTGSTFNPGAAGVGTHVLTYTLADTLGCGTLSRTIVVDAQPAVLAGRDTTLCSDQTRAFRLLRASPAGGVWSGNGVTADGMFTPPNTNNLGGIFTLEYTVVVGTCKIVSARKVTIAPTSSTNVSLNVPECQAAPEYTGLAPFTIQFAPVLAGGSFSWDFGDGTTSNEQAPSHVYEKPGTYPVQLTARYAGCTVVTQFAAVEVGKVQTPNIFTPNNDNLNDTFAPRISCKNGHLTVFTRWGNKVYEAANYQNDWGGDKLPDGVYYYLLRDTEGKSTKGWVEIKR</sequence>
<dbReference type="EMBL" id="FWWW01000070">
    <property type="protein sequence ID" value="SMB95788.1"/>
    <property type="molecule type" value="Genomic_DNA"/>
</dbReference>
<dbReference type="Pfam" id="PF18911">
    <property type="entry name" value="PKD_4"/>
    <property type="match status" value="1"/>
</dbReference>
<keyword evidence="3" id="KW-1185">Reference proteome</keyword>
<dbReference type="InterPro" id="IPR010620">
    <property type="entry name" value="SBBP_repeat"/>
</dbReference>
<dbReference type="InterPro" id="IPR026341">
    <property type="entry name" value="T9SS_type_B"/>
</dbReference>
<dbReference type="PROSITE" id="PS50093">
    <property type="entry name" value="PKD"/>
    <property type="match status" value="1"/>
</dbReference>
<evidence type="ECO:0000259" key="1">
    <source>
        <dbReference type="PROSITE" id="PS50093"/>
    </source>
</evidence>
<dbReference type="Pfam" id="PF13585">
    <property type="entry name" value="CHU_C"/>
    <property type="match status" value="1"/>
</dbReference>
<dbReference type="SUPFAM" id="SSF49299">
    <property type="entry name" value="PKD domain"/>
    <property type="match status" value="1"/>
</dbReference>
<dbReference type="InterPro" id="IPR057708">
    <property type="entry name" value="DUF7948"/>
</dbReference>
<dbReference type="PANTHER" id="PTHR35580:SF1">
    <property type="entry name" value="PHYTASE-LIKE DOMAIN-CONTAINING PROTEIN"/>
    <property type="match status" value="1"/>
</dbReference>
<dbReference type="STRING" id="645990.SAMN00120144_0468"/>
<dbReference type="Pfam" id="PF25778">
    <property type="entry name" value="DUF7948"/>
    <property type="match status" value="1"/>
</dbReference>
<evidence type="ECO:0000313" key="2">
    <source>
        <dbReference type="EMBL" id="SMB95788.1"/>
    </source>
</evidence>
<protein>
    <submittedName>
        <fullName evidence="2">PKD domain containing protein</fullName>
    </submittedName>
</protein>
<dbReference type="InterPro" id="IPR052918">
    <property type="entry name" value="Motility_Chemotaxis_Reg"/>
</dbReference>
<dbReference type="Pfam" id="PF06739">
    <property type="entry name" value="SBBP"/>
    <property type="match status" value="1"/>
</dbReference>
<dbReference type="PANTHER" id="PTHR35580">
    <property type="entry name" value="CELL SURFACE GLYCOPROTEIN (S-LAYER PROTEIN)-LIKE PROTEIN"/>
    <property type="match status" value="1"/>
</dbReference>
<dbReference type="InterPro" id="IPR035986">
    <property type="entry name" value="PKD_dom_sf"/>
</dbReference>
<organism evidence="2 3">
    <name type="scientific">Hymenobacter roseosalivarius DSM 11622</name>
    <dbReference type="NCBI Taxonomy" id="645990"/>
    <lineage>
        <taxon>Bacteria</taxon>
        <taxon>Pseudomonadati</taxon>
        <taxon>Bacteroidota</taxon>
        <taxon>Cytophagia</taxon>
        <taxon>Cytophagales</taxon>
        <taxon>Hymenobacteraceae</taxon>
        <taxon>Hymenobacter</taxon>
    </lineage>
</organism>
<dbReference type="Gene3D" id="2.60.40.10">
    <property type="entry name" value="Immunoglobulins"/>
    <property type="match status" value="1"/>
</dbReference>
<dbReference type="OrthoDB" id="1652165at2"/>